<dbReference type="RefSeq" id="WP_183940688.1">
    <property type="nucleotide sequence ID" value="NZ_BAABBG010000023.1"/>
</dbReference>
<evidence type="ECO:0000313" key="6">
    <source>
        <dbReference type="Proteomes" id="UP000581447"/>
    </source>
</evidence>
<name>A0A840B0Q6_9SPHN</name>
<comment type="caution">
    <text evidence="5">The sequence shown here is derived from an EMBL/GenBank/DDBJ whole genome shotgun (WGS) entry which is preliminary data.</text>
</comment>
<keyword evidence="1" id="KW-0677">Repeat</keyword>
<dbReference type="Pfam" id="PF13432">
    <property type="entry name" value="TPR_16"/>
    <property type="match status" value="1"/>
</dbReference>
<dbReference type="InterPro" id="IPR052346">
    <property type="entry name" value="O-mannosyl-transferase_TMTC"/>
</dbReference>
<dbReference type="EMBL" id="JACIEA010000001">
    <property type="protein sequence ID" value="MBB3942797.1"/>
    <property type="molecule type" value="Genomic_DNA"/>
</dbReference>
<evidence type="ECO:0000256" key="1">
    <source>
        <dbReference type="ARBA" id="ARBA00022737"/>
    </source>
</evidence>
<dbReference type="AlphaFoldDB" id="A0A840B0Q6"/>
<dbReference type="PROSITE" id="PS50005">
    <property type="entry name" value="TPR"/>
    <property type="match status" value="1"/>
</dbReference>
<evidence type="ECO:0000313" key="5">
    <source>
        <dbReference type="EMBL" id="MBB3942797.1"/>
    </source>
</evidence>
<accession>A0A840B0Q6</accession>
<organism evidence="5 6">
    <name type="scientific">Sphingorhabdus rigui</name>
    <dbReference type="NCBI Taxonomy" id="1282858"/>
    <lineage>
        <taxon>Bacteria</taxon>
        <taxon>Pseudomonadati</taxon>
        <taxon>Pseudomonadota</taxon>
        <taxon>Alphaproteobacteria</taxon>
        <taxon>Sphingomonadales</taxon>
        <taxon>Sphingomonadaceae</taxon>
        <taxon>Sphingorhabdus</taxon>
    </lineage>
</organism>
<dbReference type="Pfam" id="PF13414">
    <property type="entry name" value="TPR_11"/>
    <property type="match status" value="1"/>
</dbReference>
<keyword evidence="2 3" id="KW-0802">TPR repeat</keyword>
<evidence type="ECO:0000256" key="3">
    <source>
        <dbReference type="PROSITE-ProRule" id="PRU00339"/>
    </source>
</evidence>
<feature type="chain" id="PRO_5032515861" evidence="4">
    <location>
        <begin position="24"/>
        <end position="549"/>
    </location>
</feature>
<dbReference type="Gene3D" id="1.25.40.10">
    <property type="entry name" value="Tetratricopeptide repeat domain"/>
    <property type="match status" value="3"/>
</dbReference>
<feature type="signal peptide" evidence="4">
    <location>
        <begin position="1"/>
        <end position="23"/>
    </location>
</feature>
<dbReference type="Proteomes" id="UP000581447">
    <property type="component" value="Unassembled WGS sequence"/>
</dbReference>
<proteinExistence type="predicted"/>
<feature type="repeat" description="TPR" evidence="3">
    <location>
        <begin position="392"/>
        <end position="425"/>
    </location>
</feature>
<keyword evidence="4" id="KW-0732">Signal</keyword>
<dbReference type="InterPro" id="IPR019734">
    <property type="entry name" value="TPR_rpt"/>
</dbReference>
<dbReference type="PANTHER" id="PTHR44227">
    <property type="match status" value="1"/>
</dbReference>
<evidence type="ECO:0000256" key="4">
    <source>
        <dbReference type="SAM" id="SignalP"/>
    </source>
</evidence>
<dbReference type="PANTHER" id="PTHR44227:SF3">
    <property type="entry name" value="PROTEIN O-MANNOSYL-TRANSFERASE TMTC4"/>
    <property type="match status" value="1"/>
</dbReference>
<dbReference type="InterPro" id="IPR011990">
    <property type="entry name" value="TPR-like_helical_dom_sf"/>
</dbReference>
<keyword evidence="6" id="KW-1185">Reference proteome</keyword>
<gene>
    <name evidence="5" type="ORF">GGR91_001019</name>
</gene>
<sequence length="549" mass="59571">MGRITPICKLTAALFLCAAPAYASVDDGVTAYVNARAAEFDARHDEALAGYLKLFEESADSETLAKRVYQNAVRQGDFAAALKSIRVQELRNDVPPEGPLFLFTDAFQKRRWSLALLAADELEARSNFGFMAPILRAWVSVATTGTHDLTLKEGNTDSFFNFYAVDQIVYLDLATGQNAKAKLGLRNMVSVGGDAMRDLFISAGPVFAHKGDTAFAHAMLGAAMGSEFDGQFNKADAAAKNITPNVGLAALYVRIATSLIEQDVPEPGLALARLALWTAPEYPPAIITTAHALGKLSGGRDAVTLLDKIPSASPYWTRAVFAKAALLRDMGDNEGAVELARLSYDQNANSAARATFLGQMLQQNGRLPEAIAQYRRTMDLDDFKRQAPKSRASFHVMLASALDEHGQWDEAKQALQNAIALDPSNASALNYLGYSMLERREDVVNAEAFVRRAYDAEPTSSAYADSLGWALFQSGKYDDAVTMLEKAASIENADATIFEHLGDAYWRAGRRRDARHAWNSAQISADAAVALRISSKLEAGLPGDIRTPK</sequence>
<dbReference type="SMART" id="SM00028">
    <property type="entry name" value="TPR"/>
    <property type="match status" value="5"/>
</dbReference>
<reference evidence="5 6" key="1">
    <citation type="submission" date="2020-08" db="EMBL/GenBank/DDBJ databases">
        <title>Genomic Encyclopedia of Type Strains, Phase IV (KMG-IV): sequencing the most valuable type-strain genomes for metagenomic binning, comparative biology and taxonomic classification.</title>
        <authorList>
            <person name="Goeker M."/>
        </authorList>
    </citation>
    <scope>NUCLEOTIDE SEQUENCE [LARGE SCALE GENOMIC DNA]</scope>
    <source>
        <strain evidence="5 6">DSM 29050</strain>
    </source>
</reference>
<evidence type="ECO:0000256" key="2">
    <source>
        <dbReference type="ARBA" id="ARBA00022803"/>
    </source>
</evidence>
<dbReference type="SUPFAM" id="SSF48452">
    <property type="entry name" value="TPR-like"/>
    <property type="match status" value="1"/>
</dbReference>
<protein>
    <submittedName>
        <fullName evidence="5">Flp pilus assembly protein TadD</fullName>
    </submittedName>
</protein>